<sequence>MVYPGYLPGCQQLTPWTQQYDHAWYGYGQQDTVSPNYFYQPEMVHYEEWPQIYQNNEAVYPANASVPEN</sequence>
<dbReference type="AlphaFoldDB" id="A0A3P6QZR4"/>
<reference evidence="1 2" key="1">
    <citation type="submission" date="2018-11" db="EMBL/GenBank/DDBJ databases">
        <authorList>
            <consortium name="Pathogen Informatics"/>
        </authorList>
    </citation>
    <scope>NUCLEOTIDE SEQUENCE [LARGE SCALE GENOMIC DNA]</scope>
</reference>
<gene>
    <name evidence="1" type="ORF">CGOC_LOCUS1421</name>
</gene>
<accession>A0A3P6QZR4</accession>
<evidence type="ECO:0000313" key="2">
    <source>
        <dbReference type="Proteomes" id="UP000271889"/>
    </source>
</evidence>
<dbReference type="OrthoDB" id="5402974at2759"/>
<name>A0A3P6QZR4_CYLGO</name>
<proteinExistence type="predicted"/>
<protein>
    <submittedName>
        <fullName evidence="1">Uncharacterized protein</fullName>
    </submittedName>
</protein>
<organism evidence="1 2">
    <name type="scientific">Cylicostephanus goldi</name>
    <name type="common">Nematode worm</name>
    <dbReference type="NCBI Taxonomy" id="71465"/>
    <lineage>
        <taxon>Eukaryota</taxon>
        <taxon>Metazoa</taxon>
        <taxon>Ecdysozoa</taxon>
        <taxon>Nematoda</taxon>
        <taxon>Chromadorea</taxon>
        <taxon>Rhabditida</taxon>
        <taxon>Rhabditina</taxon>
        <taxon>Rhabditomorpha</taxon>
        <taxon>Strongyloidea</taxon>
        <taxon>Strongylidae</taxon>
        <taxon>Cylicostephanus</taxon>
    </lineage>
</organism>
<keyword evidence="2" id="KW-1185">Reference proteome</keyword>
<evidence type="ECO:0000313" key="1">
    <source>
        <dbReference type="EMBL" id="VDK49000.1"/>
    </source>
</evidence>
<dbReference type="EMBL" id="UYRV01002627">
    <property type="protein sequence ID" value="VDK49000.1"/>
    <property type="molecule type" value="Genomic_DNA"/>
</dbReference>
<dbReference type="Proteomes" id="UP000271889">
    <property type="component" value="Unassembled WGS sequence"/>
</dbReference>